<organism evidence="2 3">
    <name type="scientific">Coregonus suidteri</name>
    <dbReference type="NCBI Taxonomy" id="861788"/>
    <lineage>
        <taxon>Eukaryota</taxon>
        <taxon>Metazoa</taxon>
        <taxon>Chordata</taxon>
        <taxon>Craniata</taxon>
        <taxon>Vertebrata</taxon>
        <taxon>Euteleostomi</taxon>
        <taxon>Actinopterygii</taxon>
        <taxon>Neopterygii</taxon>
        <taxon>Teleostei</taxon>
        <taxon>Protacanthopterygii</taxon>
        <taxon>Salmoniformes</taxon>
        <taxon>Salmonidae</taxon>
        <taxon>Coregoninae</taxon>
        <taxon>Coregonus</taxon>
    </lineage>
</organism>
<dbReference type="EMBL" id="JAGTTL010000005">
    <property type="protein sequence ID" value="KAK6322021.1"/>
    <property type="molecule type" value="Genomic_DNA"/>
</dbReference>
<proteinExistence type="predicted"/>
<feature type="compositionally biased region" description="Low complexity" evidence="1">
    <location>
        <begin position="19"/>
        <end position="28"/>
    </location>
</feature>
<keyword evidence="3" id="KW-1185">Reference proteome</keyword>
<dbReference type="AlphaFoldDB" id="A0AAN8N533"/>
<evidence type="ECO:0000313" key="3">
    <source>
        <dbReference type="Proteomes" id="UP001356427"/>
    </source>
</evidence>
<sequence>MVRSKRQSYISITRREGMRSSSPGSRSRCTSLKSGGTRGKLKRLFPKPLSAQRKGPVLTPIIESICTDHSSRTSCARCAGSIPPGRNATKTC</sequence>
<gene>
    <name evidence="2" type="ORF">J4Q44_G00068130</name>
</gene>
<reference evidence="2 3" key="1">
    <citation type="submission" date="2021-04" db="EMBL/GenBank/DDBJ databases">
        <authorList>
            <person name="De Guttry C."/>
            <person name="Zahm M."/>
            <person name="Klopp C."/>
            <person name="Cabau C."/>
            <person name="Louis A."/>
            <person name="Berthelot C."/>
            <person name="Parey E."/>
            <person name="Roest Crollius H."/>
            <person name="Montfort J."/>
            <person name="Robinson-Rechavi M."/>
            <person name="Bucao C."/>
            <person name="Bouchez O."/>
            <person name="Gislard M."/>
            <person name="Lluch J."/>
            <person name="Milhes M."/>
            <person name="Lampietro C."/>
            <person name="Lopez Roques C."/>
            <person name="Donnadieu C."/>
            <person name="Braasch I."/>
            <person name="Desvignes T."/>
            <person name="Postlethwait J."/>
            <person name="Bobe J."/>
            <person name="Wedekind C."/>
            <person name="Guiguen Y."/>
        </authorList>
    </citation>
    <scope>NUCLEOTIDE SEQUENCE [LARGE SCALE GENOMIC DNA]</scope>
    <source>
        <strain evidence="2">Cs_M1</strain>
        <tissue evidence="2">Blood</tissue>
    </source>
</reference>
<accession>A0AAN8N533</accession>
<evidence type="ECO:0000313" key="2">
    <source>
        <dbReference type="EMBL" id="KAK6322021.1"/>
    </source>
</evidence>
<name>A0AAN8N533_9TELE</name>
<dbReference type="Proteomes" id="UP001356427">
    <property type="component" value="Unassembled WGS sequence"/>
</dbReference>
<protein>
    <submittedName>
        <fullName evidence="2">Uncharacterized protein</fullName>
    </submittedName>
</protein>
<evidence type="ECO:0000256" key="1">
    <source>
        <dbReference type="SAM" id="MobiDB-lite"/>
    </source>
</evidence>
<feature type="region of interest" description="Disordered" evidence="1">
    <location>
        <begin position="1"/>
        <end position="42"/>
    </location>
</feature>
<comment type="caution">
    <text evidence="2">The sequence shown here is derived from an EMBL/GenBank/DDBJ whole genome shotgun (WGS) entry which is preliminary data.</text>
</comment>